<gene>
    <name evidence="4" type="ORF">CBW42_08625</name>
</gene>
<dbReference type="Gene3D" id="2.40.50.100">
    <property type="match status" value="1"/>
</dbReference>
<evidence type="ECO:0000256" key="1">
    <source>
        <dbReference type="ARBA" id="ARBA00023267"/>
    </source>
</evidence>
<keyword evidence="5" id="KW-1185">Reference proteome</keyword>
<dbReference type="PROSITE" id="PS50968">
    <property type="entry name" value="BIOTINYL_LIPOYL"/>
    <property type="match status" value="1"/>
</dbReference>
<dbReference type="Pfam" id="PF00364">
    <property type="entry name" value="Biotin_lipoyl"/>
    <property type="match status" value="1"/>
</dbReference>
<dbReference type="RefSeq" id="WP_087020050.1">
    <property type="nucleotide sequence ID" value="NZ_NHOC01000007.1"/>
</dbReference>
<name>A0A252F2W5_9FIRM</name>
<reference evidence="4 5" key="1">
    <citation type="submission" date="2017-05" db="EMBL/GenBank/DDBJ databases">
        <title>Butyricicoccus porcorum sp. nov. a butyrate-producing bacterium from the swine intestinal tract.</title>
        <authorList>
            <person name="Trachsel J."/>
            <person name="Humphrey S."/>
            <person name="Allen H.K."/>
        </authorList>
    </citation>
    <scope>NUCLEOTIDE SEQUENCE [LARGE SCALE GENOMIC DNA]</scope>
    <source>
        <strain evidence="4">BB10</strain>
    </source>
</reference>
<feature type="compositionally biased region" description="Low complexity" evidence="2">
    <location>
        <begin position="37"/>
        <end position="56"/>
    </location>
</feature>
<dbReference type="InterPro" id="IPR001882">
    <property type="entry name" value="Biotin_BS"/>
</dbReference>
<dbReference type="Proteomes" id="UP000194903">
    <property type="component" value="Unassembled WGS sequence"/>
</dbReference>
<dbReference type="PANTHER" id="PTHR45266:SF3">
    <property type="entry name" value="OXALOACETATE DECARBOXYLASE ALPHA CHAIN"/>
    <property type="match status" value="1"/>
</dbReference>
<keyword evidence="1" id="KW-0092">Biotin</keyword>
<evidence type="ECO:0000259" key="3">
    <source>
        <dbReference type="PROSITE" id="PS50968"/>
    </source>
</evidence>
<accession>A0A252F2W5</accession>
<dbReference type="InterPro" id="IPR000089">
    <property type="entry name" value="Biotin_lipoyl"/>
</dbReference>
<organism evidence="4 5">
    <name type="scientific">Butyricicoccus porcorum</name>
    <dbReference type="NCBI Taxonomy" id="1945634"/>
    <lineage>
        <taxon>Bacteria</taxon>
        <taxon>Bacillati</taxon>
        <taxon>Bacillota</taxon>
        <taxon>Clostridia</taxon>
        <taxon>Eubacteriales</taxon>
        <taxon>Butyricicoccaceae</taxon>
        <taxon>Butyricicoccus</taxon>
    </lineage>
</organism>
<proteinExistence type="predicted"/>
<dbReference type="SUPFAM" id="SSF51230">
    <property type="entry name" value="Single hybrid motif"/>
    <property type="match status" value="1"/>
</dbReference>
<dbReference type="CDD" id="cd06850">
    <property type="entry name" value="biotinyl_domain"/>
    <property type="match status" value="1"/>
</dbReference>
<evidence type="ECO:0000256" key="2">
    <source>
        <dbReference type="SAM" id="MobiDB-lite"/>
    </source>
</evidence>
<evidence type="ECO:0000313" key="4">
    <source>
        <dbReference type="EMBL" id="OUM20116.1"/>
    </source>
</evidence>
<comment type="caution">
    <text evidence="4">The sequence shown here is derived from an EMBL/GenBank/DDBJ whole genome shotgun (WGS) entry which is preliminary data.</text>
</comment>
<dbReference type="EMBL" id="NHOC01000007">
    <property type="protein sequence ID" value="OUM20116.1"/>
    <property type="molecule type" value="Genomic_DNA"/>
</dbReference>
<dbReference type="AlphaFoldDB" id="A0A252F2W5"/>
<dbReference type="InterPro" id="IPR050709">
    <property type="entry name" value="Biotin_Carboxyl_Carrier/Decarb"/>
</dbReference>
<dbReference type="FunFam" id="2.40.50.100:FF:000003">
    <property type="entry name" value="Acetyl-CoA carboxylase biotin carboxyl carrier protein"/>
    <property type="match status" value="1"/>
</dbReference>
<dbReference type="PANTHER" id="PTHR45266">
    <property type="entry name" value="OXALOACETATE DECARBOXYLASE ALPHA CHAIN"/>
    <property type="match status" value="1"/>
</dbReference>
<dbReference type="PROSITE" id="PS00188">
    <property type="entry name" value="BIOTIN"/>
    <property type="match status" value="1"/>
</dbReference>
<protein>
    <submittedName>
        <fullName evidence="4">Acetyl-CoA carboxylase biotin carboxyl carrier protein subunit</fullName>
    </submittedName>
</protein>
<sequence>MKYIVTLNDKQYEVEVEKGKAVAAYIGEAPAPAPVAAAPAPAAPAPAAAPAAPAGAGDPITAPMPGTILDVRCQQGQTVKNGDILFILEAMKMENEIFASKDGTVTSVCVSKGASVDTGSVLCTIS</sequence>
<feature type="domain" description="Lipoyl-binding" evidence="3">
    <location>
        <begin position="53"/>
        <end position="126"/>
    </location>
</feature>
<dbReference type="InterPro" id="IPR011053">
    <property type="entry name" value="Single_hybrid_motif"/>
</dbReference>
<feature type="region of interest" description="Disordered" evidence="2">
    <location>
        <begin position="37"/>
        <end position="59"/>
    </location>
</feature>
<dbReference type="OrthoDB" id="9812676at2"/>
<evidence type="ECO:0000313" key="5">
    <source>
        <dbReference type="Proteomes" id="UP000194903"/>
    </source>
</evidence>